<reference evidence="1" key="4">
    <citation type="submission" date="2019-03" db="UniProtKB">
        <authorList>
            <consortium name="EnsemblPlants"/>
        </authorList>
    </citation>
    <scope>IDENTIFICATION</scope>
</reference>
<reference evidence="2" key="2">
    <citation type="journal article" date="2017" name="Nat. Plants">
        <title>The Aegilops tauschii genome reveals multiple impacts of transposons.</title>
        <authorList>
            <person name="Zhao G."/>
            <person name="Zou C."/>
            <person name="Li K."/>
            <person name="Wang K."/>
            <person name="Li T."/>
            <person name="Gao L."/>
            <person name="Zhang X."/>
            <person name="Wang H."/>
            <person name="Yang Z."/>
            <person name="Liu X."/>
            <person name="Jiang W."/>
            <person name="Mao L."/>
            <person name="Kong X."/>
            <person name="Jiao Y."/>
            <person name="Jia J."/>
        </authorList>
    </citation>
    <scope>NUCLEOTIDE SEQUENCE [LARGE SCALE GENOMIC DNA]</scope>
    <source>
        <strain evidence="2">cv. AL8/78</strain>
    </source>
</reference>
<reference evidence="2" key="1">
    <citation type="journal article" date="2014" name="Science">
        <title>Ancient hybridizations among the ancestral genomes of bread wheat.</title>
        <authorList>
            <consortium name="International Wheat Genome Sequencing Consortium,"/>
            <person name="Marcussen T."/>
            <person name="Sandve S.R."/>
            <person name="Heier L."/>
            <person name="Spannagl M."/>
            <person name="Pfeifer M."/>
            <person name="Jakobsen K.S."/>
            <person name="Wulff B.B."/>
            <person name="Steuernagel B."/>
            <person name="Mayer K.F."/>
            <person name="Olsen O.A."/>
        </authorList>
    </citation>
    <scope>NUCLEOTIDE SEQUENCE [LARGE SCALE GENOMIC DNA]</scope>
    <source>
        <strain evidence="2">cv. AL8/78</strain>
    </source>
</reference>
<reference evidence="1" key="3">
    <citation type="journal article" date="2017" name="Nature">
        <title>Genome sequence of the progenitor of the wheat D genome Aegilops tauschii.</title>
        <authorList>
            <person name="Luo M.C."/>
            <person name="Gu Y.Q."/>
            <person name="Puiu D."/>
            <person name="Wang H."/>
            <person name="Twardziok S.O."/>
            <person name="Deal K.R."/>
            <person name="Huo N."/>
            <person name="Zhu T."/>
            <person name="Wang L."/>
            <person name="Wang Y."/>
            <person name="McGuire P.E."/>
            <person name="Liu S."/>
            <person name="Long H."/>
            <person name="Ramasamy R.K."/>
            <person name="Rodriguez J.C."/>
            <person name="Van S.L."/>
            <person name="Yuan L."/>
            <person name="Wang Z."/>
            <person name="Xia Z."/>
            <person name="Xiao L."/>
            <person name="Anderson O.D."/>
            <person name="Ouyang S."/>
            <person name="Liang Y."/>
            <person name="Zimin A.V."/>
            <person name="Pertea G."/>
            <person name="Qi P."/>
            <person name="Bennetzen J.L."/>
            <person name="Dai X."/>
            <person name="Dawson M.W."/>
            <person name="Muller H.G."/>
            <person name="Kugler K."/>
            <person name="Rivarola-Duarte L."/>
            <person name="Spannagl M."/>
            <person name="Mayer K.F.X."/>
            <person name="Lu F.H."/>
            <person name="Bevan M.W."/>
            <person name="Leroy P."/>
            <person name="Li P."/>
            <person name="You F.M."/>
            <person name="Sun Q."/>
            <person name="Liu Z."/>
            <person name="Lyons E."/>
            <person name="Wicker T."/>
            <person name="Salzberg S.L."/>
            <person name="Devos K.M."/>
            <person name="Dvorak J."/>
        </authorList>
    </citation>
    <scope>NUCLEOTIDE SEQUENCE [LARGE SCALE GENOMIC DNA]</scope>
    <source>
        <strain evidence="1">cv. AL8/78</strain>
    </source>
</reference>
<sequence>MAGVQTMAHYGRPFPSLSLFGPCSGSLFSSLPAKKVFSLHDLNMLEAIISPLPESSLPPWDAMEMKLPSTKEFKGMWEREEVHGEEALLQPSLPPNTRCLFLCVLVLQQPCAYQKKGPVCSSH</sequence>
<proteinExistence type="predicted"/>
<name>A0A453FZU4_AEGTS</name>
<protein>
    <submittedName>
        <fullName evidence="1">Uncharacterized protein</fullName>
    </submittedName>
</protein>
<accession>A0A453FZU4</accession>
<dbReference type="EnsemblPlants" id="AET3Gv20842300.1">
    <property type="protein sequence ID" value="AET3Gv20842300.1"/>
    <property type="gene ID" value="AET3Gv20842300"/>
</dbReference>
<reference evidence="1" key="5">
    <citation type="journal article" date="2021" name="G3 (Bethesda)">
        <title>Aegilops tauschii genome assembly Aet v5.0 features greater sequence contiguity and improved annotation.</title>
        <authorList>
            <person name="Wang L."/>
            <person name="Zhu T."/>
            <person name="Rodriguez J.C."/>
            <person name="Deal K.R."/>
            <person name="Dubcovsky J."/>
            <person name="McGuire P.E."/>
            <person name="Lux T."/>
            <person name="Spannagl M."/>
            <person name="Mayer K.F.X."/>
            <person name="Baldrich P."/>
            <person name="Meyers B.C."/>
            <person name="Huo N."/>
            <person name="Gu Y.Q."/>
            <person name="Zhou H."/>
            <person name="Devos K.M."/>
            <person name="Bennetzen J.L."/>
            <person name="Unver T."/>
            <person name="Budak H."/>
            <person name="Gulick P.J."/>
            <person name="Galiba G."/>
            <person name="Kalapos B."/>
            <person name="Nelson D.R."/>
            <person name="Li P."/>
            <person name="You F.M."/>
            <person name="Luo M.C."/>
            <person name="Dvorak J."/>
        </authorList>
    </citation>
    <scope>NUCLEOTIDE SEQUENCE [LARGE SCALE GENOMIC DNA]</scope>
    <source>
        <strain evidence="1">cv. AL8/78</strain>
    </source>
</reference>
<dbReference type="Gramene" id="AET3Gv20842300.1">
    <property type="protein sequence ID" value="AET3Gv20842300.1"/>
    <property type="gene ID" value="AET3Gv20842300"/>
</dbReference>
<evidence type="ECO:0000313" key="1">
    <source>
        <dbReference type="EnsemblPlants" id="AET3Gv20842300.1"/>
    </source>
</evidence>
<evidence type="ECO:0000313" key="2">
    <source>
        <dbReference type="Proteomes" id="UP000015105"/>
    </source>
</evidence>
<organism evidence="1 2">
    <name type="scientific">Aegilops tauschii subsp. strangulata</name>
    <name type="common">Goatgrass</name>
    <dbReference type="NCBI Taxonomy" id="200361"/>
    <lineage>
        <taxon>Eukaryota</taxon>
        <taxon>Viridiplantae</taxon>
        <taxon>Streptophyta</taxon>
        <taxon>Embryophyta</taxon>
        <taxon>Tracheophyta</taxon>
        <taxon>Spermatophyta</taxon>
        <taxon>Magnoliopsida</taxon>
        <taxon>Liliopsida</taxon>
        <taxon>Poales</taxon>
        <taxon>Poaceae</taxon>
        <taxon>BOP clade</taxon>
        <taxon>Pooideae</taxon>
        <taxon>Triticodae</taxon>
        <taxon>Triticeae</taxon>
        <taxon>Triticinae</taxon>
        <taxon>Aegilops</taxon>
    </lineage>
</organism>
<keyword evidence="2" id="KW-1185">Reference proteome</keyword>
<dbReference type="Proteomes" id="UP000015105">
    <property type="component" value="Chromosome 3D"/>
</dbReference>
<dbReference type="AlphaFoldDB" id="A0A453FZU4"/>